<protein>
    <recommendedName>
        <fullName evidence="1">Tf2-1-like SH3-like domain-containing protein</fullName>
    </recommendedName>
</protein>
<feature type="domain" description="Tf2-1-like SH3-like" evidence="1">
    <location>
        <begin position="41"/>
        <end position="100"/>
    </location>
</feature>
<keyword evidence="2" id="KW-1185">Reference proteome</keyword>
<dbReference type="AlphaFoldDB" id="A0A1U8IL79"/>
<gene>
    <name evidence="3" type="primary">LOC107895887</name>
</gene>
<dbReference type="PANTHER" id="PTHR46148">
    <property type="entry name" value="CHROMO DOMAIN-CONTAINING PROTEIN"/>
    <property type="match status" value="1"/>
</dbReference>
<dbReference type="KEGG" id="ghi:107895887"/>
<accession>A0A1U8IL79</accession>
<dbReference type="STRING" id="3635.A0A1U8IL79"/>
<evidence type="ECO:0000259" key="1">
    <source>
        <dbReference type="Pfam" id="PF24626"/>
    </source>
</evidence>
<reference evidence="2" key="1">
    <citation type="journal article" date="2020" name="Nat. Genet.">
        <title>Genomic diversifications of five Gossypium allopolyploid species and their impact on cotton improvement.</title>
        <authorList>
            <person name="Chen Z.J."/>
            <person name="Sreedasyam A."/>
            <person name="Ando A."/>
            <person name="Song Q."/>
            <person name="De Santiago L.M."/>
            <person name="Hulse-Kemp A.M."/>
            <person name="Ding M."/>
            <person name="Ye W."/>
            <person name="Kirkbride R.C."/>
            <person name="Jenkins J."/>
            <person name="Plott C."/>
            <person name="Lovell J."/>
            <person name="Lin Y.M."/>
            <person name="Vaughn R."/>
            <person name="Liu B."/>
            <person name="Simpson S."/>
            <person name="Scheffler B.E."/>
            <person name="Wen L."/>
            <person name="Saski C.A."/>
            <person name="Grover C.E."/>
            <person name="Hu G."/>
            <person name="Conover J.L."/>
            <person name="Carlson J.W."/>
            <person name="Shu S."/>
            <person name="Boston L.B."/>
            <person name="Williams M."/>
            <person name="Peterson D.G."/>
            <person name="McGee K."/>
            <person name="Jones D.C."/>
            <person name="Wendel J.F."/>
            <person name="Stelly D.M."/>
            <person name="Grimwood J."/>
            <person name="Schmutz J."/>
        </authorList>
    </citation>
    <scope>NUCLEOTIDE SEQUENCE [LARGE SCALE GENOMIC DNA]</scope>
    <source>
        <strain evidence="2">cv. TM-1</strain>
    </source>
</reference>
<dbReference type="Pfam" id="PF24626">
    <property type="entry name" value="SH3_Tf2-1"/>
    <property type="match status" value="1"/>
</dbReference>
<sequence length="134" mass="15897">MAPYESLYRRKCRKPLYWTELRENQIDGVDLVKEAEEKVKVILSPWRKVLWFEKRGKLIPRFIGPYEVTERVGLVAYRLNLLPELQKIHDMFHVSMLCEYRSDPLHVIAPTEVEILPDMTYGEQPAKILAREVK</sequence>
<dbReference type="InterPro" id="IPR056924">
    <property type="entry name" value="SH3_Tf2-1"/>
</dbReference>
<dbReference type="Proteomes" id="UP000818029">
    <property type="component" value="Chromosome A10"/>
</dbReference>
<organism evidence="2 3">
    <name type="scientific">Gossypium hirsutum</name>
    <name type="common">Upland cotton</name>
    <name type="synonym">Gossypium mexicanum</name>
    <dbReference type="NCBI Taxonomy" id="3635"/>
    <lineage>
        <taxon>Eukaryota</taxon>
        <taxon>Viridiplantae</taxon>
        <taxon>Streptophyta</taxon>
        <taxon>Embryophyta</taxon>
        <taxon>Tracheophyta</taxon>
        <taxon>Spermatophyta</taxon>
        <taxon>Magnoliopsida</taxon>
        <taxon>eudicotyledons</taxon>
        <taxon>Gunneridae</taxon>
        <taxon>Pentapetalae</taxon>
        <taxon>rosids</taxon>
        <taxon>malvids</taxon>
        <taxon>Malvales</taxon>
        <taxon>Malvaceae</taxon>
        <taxon>Malvoideae</taxon>
        <taxon>Gossypium</taxon>
    </lineage>
</organism>
<evidence type="ECO:0000313" key="3">
    <source>
        <dbReference type="RefSeq" id="XP_016676589.1"/>
    </source>
</evidence>
<dbReference type="PANTHER" id="PTHR46148:SF44">
    <property type="entry name" value="GAG-POL POLYPROTEIN"/>
    <property type="match status" value="1"/>
</dbReference>
<proteinExistence type="predicted"/>
<dbReference type="PaxDb" id="3635-A0A1U8IL79"/>
<reference evidence="3" key="2">
    <citation type="submission" date="2025-08" db="UniProtKB">
        <authorList>
            <consortium name="RefSeq"/>
        </authorList>
    </citation>
    <scope>IDENTIFICATION</scope>
</reference>
<dbReference type="RefSeq" id="XP_016676589.1">
    <property type="nucleotide sequence ID" value="XM_016821100.1"/>
</dbReference>
<dbReference type="GeneID" id="107895887"/>
<evidence type="ECO:0000313" key="2">
    <source>
        <dbReference type="Proteomes" id="UP000818029"/>
    </source>
</evidence>
<name>A0A1U8IL79_GOSHI</name>